<dbReference type="FunFam" id="3.40.50.720:FF:000084">
    <property type="entry name" value="Short-chain dehydrogenase reductase"/>
    <property type="match status" value="1"/>
</dbReference>
<comment type="similarity">
    <text evidence="1">Belongs to the short-chain dehydrogenases/reductases (SDR) family.</text>
</comment>
<accession>A0A4P7XDC1</accession>
<organism evidence="2 3">
    <name type="scientific">Hydrocarboniclastica marina</name>
    <dbReference type="NCBI Taxonomy" id="2259620"/>
    <lineage>
        <taxon>Bacteria</taxon>
        <taxon>Pseudomonadati</taxon>
        <taxon>Pseudomonadota</taxon>
        <taxon>Gammaproteobacteria</taxon>
        <taxon>Alteromonadales</taxon>
        <taxon>Alteromonadaceae</taxon>
        <taxon>Hydrocarboniclastica</taxon>
    </lineage>
</organism>
<sequence length="268" mass="27784">MRFQDRVALITGAGSGIGRATARRLAAEGARLALVDWSGDGLEDTVAAIRQDSAGTAGADDTLWTGIIDVSDEAAVERCVSDVIKAFGRIDVLCNNAGISGGHLPVTEQSTSEWQRVLGVNLAGPMLMIKNVAPHMQAQGGGAIVNTASVAGIRSGAGGNAYSASKAGLINLTMTTACDLGSYSIRVNAVCPGLIETGMTRPVFEYARSNDKEHKLGSRCELRRYGRPEEIAAAIAFLASDDASYITGQALPVDGGNTASLNMPGMKV</sequence>
<reference evidence="2 3" key="1">
    <citation type="submission" date="2018-07" db="EMBL/GenBank/DDBJ databases">
        <title>Marsedoiliclastica nanhaica gen. nov. sp. nov., a novel marine hydrocarbonoclastic bacterium isolated from an in-situ enriched hydrocarbon-degrading consortium in deep-sea sediment.</title>
        <authorList>
            <person name="Dong C."/>
            <person name="Ma T."/>
            <person name="Liu R."/>
            <person name="Shao Z."/>
        </authorList>
    </citation>
    <scope>NUCLEOTIDE SEQUENCE [LARGE SCALE GENOMIC DNA]</scope>
    <source>
        <strain evidence="3">soil36-7</strain>
    </source>
</reference>
<dbReference type="PANTHER" id="PTHR42760">
    <property type="entry name" value="SHORT-CHAIN DEHYDROGENASES/REDUCTASES FAMILY MEMBER"/>
    <property type="match status" value="1"/>
</dbReference>
<evidence type="ECO:0000313" key="2">
    <source>
        <dbReference type="EMBL" id="QCF24879.1"/>
    </source>
</evidence>
<evidence type="ECO:0000256" key="1">
    <source>
        <dbReference type="ARBA" id="ARBA00006484"/>
    </source>
</evidence>
<dbReference type="Pfam" id="PF13561">
    <property type="entry name" value="adh_short_C2"/>
    <property type="match status" value="1"/>
</dbReference>
<protein>
    <submittedName>
        <fullName evidence="2">SDR family NAD(P)-dependent oxidoreductase</fullName>
    </submittedName>
</protein>
<dbReference type="AlphaFoldDB" id="A0A4P7XDC1"/>
<dbReference type="GO" id="GO:0030497">
    <property type="term" value="P:fatty acid elongation"/>
    <property type="evidence" value="ECO:0007669"/>
    <property type="project" value="TreeGrafter"/>
</dbReference>
<dbReference type="PRINTS" id="PR00080">
    <property type="entry name" value="SDRFAMILY"/>
</dbReference>
<name>A0A4P7XDC1_9ALTE</name>
<keyword evidence="3" id="KW-1185">Reference proteome</keyword>
<dbReference type="KEGG" id="hmi:soil367_02335"/>
<dbReference type="Proteomes" id="UP000298049">
    <property type="component" value="Chromosome"/>
</dbReference>
<evidence type="ECO:0000313" key="3">
    <source>
        <dbReference type="Proteomes" id="UP000298049"/>
    </source>
</evidence>
<dbReference type="NCBIfam" id="NF009466">
    <property type="entry name" value="PRK12826.1-2"/>
    <property type="match status" value="1"/>
</dbReference>
<dbReference type="CDD" id="cd05233">
    <property type="entry name" value="SDR_c"/>
    <property type="match status" value="1"/>
</dbReference>
<dbReference type="GO" id="GO:0016616">
    <property type="term" value="F:oxidoreductase activity, acting on the CH-OH group of donors, NAD or NADP as acceptor"/>
    <property type="evidence" value="ECO:0007669"/>
    <property type="project" value="TreeGrafter"/>
</dbReference>
<dbReference type="PRINTS" id="PR00081">
    <property type="entry name" value="GDHRDH"/>
</dbReference>
<dbReference type="Gene3D" id="3.40.50.720">
    <property type="entry name" value="NAD(P)-binding Rossmann-like Domain"/>
    <property type="match status" value="1"/>
</dbReference>
<dbReference type="NCBIfam" id="NF005559">
    <property type="entry name" value="PRK07231.1"/>
    <property type="match status" value="1"/>
</dbReference>
<dbReference type="InterPro" id="IPR036291">
    <property type="entry name" value="NAD(P)-bd_dom_sf"/>
</dbReference>
<dbReference type="InterPro" id="IPR020904">
    <property type="entry name" value="Sc_DH/Rdtase_CS"/>
</dbReference>
<dbReference type="SUPFAM" id="SSF51735">
    <property type="entry name" value="NAD(P)-binding Rossmann-fold domains"/>
    <property type="match status" value="1"/>
</dbReference>
<dbReference type="OrthoDB" id="9787298at2"/>
<dbReference type="PROSITE" id="PS00061">
    <property type="entry name" value="ADH_SHORT"/>
    <property type="match status" value="1"/>
</dbReference>
<dbReference type="EMBL" id="CP031093">
    <property type="protein sequence ID" value="QCF24879.1"/>
    <property type="molecule type" value="Genomic_DNA"/>
</dbReference>
<gene>
    <name evidence="2" type="ORF">soil367_02335</name>
</gene>
<dbReference type="InterPro" id="IPR002347">
    <property type="entry name" value="SDR_fam"/>
</dbReference>
<dbReference type="PANTHER" id="PTHR42760:SF40">
    <property type="entry name" value="3-OXOACYL-[ACYL-CARRIER-PROTEIN] REDUCTASE, CHLOROPLASTIC"/>
    <property type="match status" value="1"/>
</dbReference>
<dbReference type="RefSeq" id="WP_136546527.1">
    <property type="nucleotide sequence ID" value="NZ_CP031093.1"/>
</dbReference>
<proteinExistence type="inferred from homology"/>